<dbReference type="AlphaFoldDB" id="A0A1X7JPM7"/>
<keyword evidence="1" id="KW-1133">Transmembrane helix</keyword>
<evidence type="ECO:0000313" key="2">
    <source>
        <dbReference type="EMBL" id="SMG29449.1"/>
    </source>
</evidence>
<evidence type="ECO:0000256" key="1">
    <source>
        <dbReference type="SAM" id="Phobius"/>
    </source>
</evidence>
<evidence type="ECO:0000313" key="3">
    <source>
        <dbReference type="Proteomes" id="UP000193804"/>
    </source>
</evidence>
<dbReference type="Proteomes" id="UP000193804">
    <property type="component" value="Unassembled WGS sequence"/>
</dbReference>
<accession>A0A1X7JPM7</accession>
<dbReference type="EMBL" id="FXAW01000003">
    <property type="protein sequence ID" value="SMG29449.1"/>
    <property type="molecule type" value="Genomic_DNA"/>
</dbReference>
<sequence length="48" mass="5758">MSVIEEEQYFSTNDFLPLKRARILRVLTSITIMVQSSLIMFLEDFQFR</sequence>
<protein>
    <submittedName>
        <fullName evidence="2">Uncharacterized protein</fullName>
    </submittedName>
</protein>
<keyword evidence="3" id="KW-1185">Reference proteome</keyword>
<keyword evidence="1" id="KW-0812">Transmembrane</keyword>
<keyword evidence="1" id="KW-0472">Membrane</keyword>
<name>A0A1X7JPM7_9BACT</name>
<organism evidence="2 3">
    <name type="scientific">Marivirga sericea</name>
    <dbReference type="NCBI Taxonomy" id="1028"/>
    <lineage>
        <taxon>Bacteria</taxon>
        <taxon>Pseudomonadati</taxon>
        <taxon>Bacteroidota</taxon>
        <taxon>Cytophagia</taxon>
        <taxon>Cytophagales</taxon>
        <taxon>Marivirgaceae</taxon>
        <taxon>Marivirga</taxon>
    </lineage>
</organism>
<proteinExistence type="predicted"/>
<feature type="transmembrane region" description="Helical" evidence="1">
    <location>
        <begin position="23"/>
        <end position="42"/>
    </location>
</feature>
<gene>
    <name evidence="2" type="ORF">SAMN05661096_01840</name>
</gene>
<reference evidence="3" key="1">
    <citation type="submission" date="2017-04" db="EMBL/GenBank/DDBJ databases">
        <authorList>
            <person name="Varghese N."/>
            <person name="Submissions S."/>
        </authorList>
    </citation>
    <scope>NUCLEOTIDE SEQUENCE [LARGE SCALE GENOMIC DNA]</scope>
    <source>
        <strain evidence="3">DSM 4125</strain>
    </source>
</reference>